<dbReference type="SUPFAM" id="SSF103473">
    <property type="entry name" value="MFS general substrate transporter"/>
    <property type="match status" value="1"/>
</dbReference>
<dbReference type="GO" id="GO:0022857">
    <property type="term" value="F:transmembrane transporter activity"/>
    <property type="evidence" value="ECO:0007669"/>
    <property type="project" value="InterPro"/>
</dbReference>
<feature type="transmembrane region" description="Helical" evidence="4">
    <location>
        <begin position="234"/>
        <end position="260"/>
    </location>
</feature>
<feature type="domain" description="Major facilitator superfamily (MFS) profile" evidence="5">
    <location>
        <begin position="22"/>
        <end position="417"/>
    </location>
</feature>
<evidence type="ECO:0000256" key="3">
    <source>
        <dbReference type="ARBA" id="ARBA00023136"/>
    </source>
</evidence>
<dbReference type="Pfam" id="PF07690">
    <property type="entry name" value="MFS_1"/>
    <property type="match status" value="1"/>
</dbReference>
<organism evidence="6 7">
    <name type="scientific">Halopseudomonas bauzanensis</name>
    <dbReference type="NCBI Taxonomy" id="653930"/>
    <lineage>
        <taxon>Bacteria</taxon>
        <taxon>Pseudomonadati</taxon>
        <taxon>Pseudomonadota</taxon>
        <taxon>Gammaproteobacteria</taxon>
        <taxon>Pseudomonadales</taxon>
        <taxon>Pseudomonadaceae</taxon>
        <taxon>Halopseudomonas</taxon>
    </lineage>
</organism>
<evidence type="ECO:0000313" key="6">
    <source>
        <dbReference type="EMBL" id="TKA89683.1"/>
    </source>
</evidence>
<feature type="transmembrane region" description="Helical" evidence="4">
    <location>
        <begin position="148"/>
        <end position="173"/>
    </location>
</feature>
<dbReference type="PROSITE" id="PS50850">
    <property type="entry name" value="MFS"/>
    <property type="match status" value="1"/>
</dbReference>
<name>A0A4U0YL06_9GAMM</name>
<dbReference type="InterPro" id="IPR050327">
    <property type="entry name" value="Proton-linked_MCT"/>
</dbReference>
<evidence type="ECO:0000259" key="5">
    <source>
        <dbReference type="PROSITE" id="PS50850"/>
    </source>
</evidence>
<dbReference type="Gene3D" id="1.20.1250.20">
    <property type="entry name" value="MFS general substrate transporter like domains"/>
    <property type="match status" value="2"/>
</dbReference>
<feature type="transmembrane region" description="Helical" evidence="4">
    <location>
        <begin position="179"/>
        <end position="201"/>
    </location>
</feature>
<dbReference type="PANTHER" id="PTHR11360:SF290">
    <property type="entry name" value="MONOCARBOXYLATE MFS PERMEASE"/>
    <property type="match status" value="1"/>
</dbReference>
<feature type="transmembrane region" description="Helical" evidence="4">
    <location>
        <begin position="272"/>
        <end position="292"/>
    </location>
</feature>
<dbReference type="EMBL" id="SWAV01000007">
    <property type="protein sequence ID" value="TKA89683.1"/>
    <property type="molecule type" value="Genomic_DNA"/>
</dbReference>
<keyword evidence="2 4" id="KW-1133">Transmembrane helix</keyword>
<feature type="transmembrane region" description="Helical" evidence="4">
    <location>
        <begin position="63"/>
        <end position="84"/>
    </location>
</feature>
<dbReference type="InterPro" id="IPR020846">
    <property type="entry name" value="MFS_dom"/>
</dbReference>
<feature type="transmembrane region" description="Helical" evidence="4">
    <location>
        <begin position="392"/>
        <end position="410"/>
    </location>
</feature>
<dbReference type="InterPro" id="IPR036259">
    <property type="entry name" value="MFS_trans_sf"/>
</dbReference>
<keyword evidence="3 4" id="KW-0472">Membrane</keyword>
<evidence type="ECO:0000256" key="1">
    <source>
        <dbReference type="ARBA" id="ARBA00022692"/>
    </source>
</evidence>
<evidence type="ECO:0000256" key="4">
    <source>
        <dbReference type="SAM" id="Phobius"/>
    </source>
</evidence>
<evidence type="ECO:0000313" key="7">
    <source>
        <dbReference type="Proteomes" id="UP000305198"/>
    </source>
</evidence>
<feature type="transmembrane region" description="Helical" evidence="4">
    <location>
        <begin position="91"/>
        <end position="109"/>
    </location>
</feature>
<feature type="transmembrane region" description="Helical" evidence="4">
    <location>
        <begin position="361"/>
        <end position="386"/>
    </location>
</feature>
<dbReference type="CDD" id="cd17355">
    <property type="entry name" value="MFS_YcxA_like"/>
    <property type="match status" value="1"/>
</dbReference>
<dbReference type="InterPro" id="IPR011701">
    <property type="entry name" value="MFS"/>
</dbReference>
<evidence type="ECO:0000256" key="2">
    <source>
        <dbReference type="ARBA" id="ARBA00022989"/>
    </source>
</evidence>
<keyword evidence="1 4" id="KW-0812">Transmembrane</keyword>
<feature type="transmembrane region" description="Helical" evidence="4">
    <location>
        <begin position="21"/>
        <end position="43"/>
    </location>
</feature>
<proteinExistence type="predicted"/>
<sequence>MSDTTTPHKAGLDLAEFRMSWRVVILGLFGVCTSMSAALLYGFGTLVIPLQEAFGWTRGELQASITFLFAGVAIASQLLGWMYARFGLRRVAIISILLQVASYAALTQLNGNIGWLYFAFFIMPLLCAGTIAITWTQLISLWYERNRGLALAIILSGTGVAALIVPPLLAWSIEAGGWQAGFVLLAVMPLVITLPMTLLWLRIPSAPRAEQATATAGTNPLAGMRFAEARRSRIFWICNLSLILSVSLIVAMVTVMVPYLQDKGVPALTASQIFSTFGASIIVGRLLVGYLLDHYPPIIISATALLTPAIGCFILLATGPESTALLVLATVCIGVSAGAEFDIAAFLMARYFGMRDYARIFGLHLGLVTIVAGLAPAFFGYIHSVYGNYDPVIAYSLVAAVIASVTLLTLRSAAAYRPASWQGEMT</sequence>
<accession>A0A4U0YL06</accession>
<feature type="transmembrane region" description="Helical" evidence="4">
    <location>
        <begin position="299"/>
        <end position="318"/>
    </location>
</feature>
<feature type="transmembrane region" description="Helical" evidence="4">
    <location>
        <begin position="324"/>
        <end position="349"/>
    </location>
</feature>
<dbReference type="PANTHER" id="PTHR11360">
    <property type="entry name" value="MONOCARBOXYLATE TRANSPORTER"/>
    <property type="match status" value="1"/>
</dbReference>
<reference evidence="6 7" key="1">
    <citation type="submission" date="2019-04" db="EMBL/GenBank/DDBJ databases">
        <title>Crypto-aerobic microbial life in anoxic (sulfidic) marine sediments.</title>
        <authorList>
            <person name="Bhattacharya S."/>
            <person name="Roy C."/>
            <person name="Mondal N."/>
            <person name="Sarkar J."/>
            <person name="Mandal S."/>
            <person name="Rameez M.J."/>
            <person name="Ghosh W."/>
        </authorList>
    </citation>
    <scope>NUCLEOTIDE SEQUENCE [LARGE SCALE GENOMIC DNA]</scope>
    <source>
        <strain evidence="6 7">SBBB</strain>
    </source>
</reference>
<comment type="caution">
    <text evidence="6">The sequence shown here is derived from an EMBL/GenBank/DDBJ whole genome shotgun (WGS) entry which is preliminary data.</text>
</comment>
<gene>
    <name evidence="6" type="ORF">FA869_15890</name>
</gene>
<dbReference type="RefSeq" id="WP_136870055.1">
    <property type="nucleotide sequence ID" value="NZ_SWAV01000007.1"/>
</dbReference>
<feature type="transmembrane region" description="Helical" evidence="4">
    <location>
        <begin position="115"/>
        <end position="136"/>
    </location>
</feature>
<dbReference type="Proteomes" id="UP000305198">
    <property type="component" value="Unassembled WGS sequence"/>
</dbReference>
<dbReference type="AlphaFoldDB" id="A0A4U0YL06"/>
<protein>
    <submittedName>
        <fullName evidence="6">MFS transporter</fullName>
    </submittedName>
</protein>